<keyword evidence="1" id="KW-1133">Transmembrane helix</keyword>
<accession>A0A382LQI1</accession>
<sequence>MNMEYIFSNYGIEIVVGMIISVLVFIFLRVLYFGYIKKESKN</sequence>
<evidence type="ECO:0000313" key="2">
    <source>
        <dbReference type="EMBL" id="SVC38015.1"/>
    </source>
</evidence>
<keyword evidence="1" id="KW-0472">Membrane</keyword>
<dbReference type="EMBL" id="UINC01088086">
    <property type="protein sequence ID" value="SVC38015.1"/>
    <property type="molecule type" value="Genomic_DNA"/>
</dbReference>
<organism evidence="2">
    <name type="scientific">marine metagenome</name>
    <dbReference type="NCBI Taxonomy" id="408172"/>
    <lineage>
        <taxon>unclassified sequences</taxon>
        <taxon>metagenomes</taxon>
        <taxon>ecological metagenomes</taxon>
    </lineage>
</organism>
<reference evidence="2" key="1">
    <citation type="submission" date="2018-05" db="EMBL/GenBank/DDBJ databases">
        <authorList>
            <person name="Lanie J.A."/>
            <person name="Ng W.-L."/>
            <person name="Kazmierczak K.M."/>
            <person name="Andrzejewski T.M."/>
            <person name="Davidsen T.M."/>
            <person name="Wayne K.J."/>
            <person name="Tettelin H."/>
            <person name="Glass J.I."/>
            <person name="Rusch D."/>
            <person name="Podicherti R."/>
            <person name="Tsui H.-C.T."/>
            <person name="Winkler M.E."/>
        </authorList>
    </citation>
    <scope>NUCLEOTIDE SEQUENCE</scope>
</reference>
<feature type="transmembrane region" description="Helical" evidence="1">
    <location>
        <begin position="12"/>
        <end position="32"/>
    </location>
</feature>
<protein>
    <submittedName>
        <fullName evidence="2">Uncharacterized protein</fullName>
    </submittedName>
</protein>
<name>A0A382LQI1_9ZZZZ</name>
<keyword evidence="1" id="KW-0812">Transmembrane</keyword>
<dbReference type="AlphaFoldDB" id="A0A382LQI1"/>
<proteinExistence type="predicted"/>
<gene>
    <name evidence="2" type="ORF">METZ01_LOCUS290869</name>
</gene>
<evidence type="ECO:0000256" key="1">
    <source>
        <dbReference type="SAM" id="Phobius"/>
    </source>
</evidence>